<dbReference type="AlphaFoldDB" id="A0A2W2H973"/>
<dbReference type="SUPFAM" id="SSF53098">
    <property type="entry name" value="Ribonuclease H-like"/>
    <property type="match status" value="1"/>
</dbReference>
<accession>A0A2W2H973</accession>
<organism evidence="1 2">
    <name type="scientific">Spongiactinospora gelatinilytica</name>
    <dbReference type="NCBI Taxonomy" id="2666298"/>
    <lineage>
        <taxon>Bacteria</taxon>
        <taxon>Bacillati</taxon>
        <taxon>Actinomycetota</taxon>
        <taxon>Actinomycetes</taxon>
        <taxon>Streptosporangiales</taxon>
        <taxon>Streptosporangiaceae</taxon>
        <taxon>Spongiactinospora</taxon>
    </lineage>
</organism>
<proteinExistence type="predicted"/>
<comment type="caution">
    <text evidence="1">The sequence shown here is derived from an EMBL/GenBank/DDBJ whole genome shotgun (WGS) entry which is preliminary data.</text>
</comment>
<keyword evidence="2" id="KW-1185">Reference proteome</keyword>
<evidence type="ECO:0000313" key="2">
    <source>
        <dbReference type="Proteomes" id="UP000248544"/>
    </source>
</evidence>
<reference evidence="1 2" key="1">
    <citation type="submission" date="2018-01" db="EMBL/GenBank/DDBJ databases">
        <title>Draft genome sequence of Sphaerisporangium sp. 7K107.</title>
        <authorList>
            <person name="Sahin N."/>
            <person name="Saygin H."/>
            <person name="Ay H."/>
        </authorList>
    </citation>
    <scope>NUCLEOTIDE SEQUENCE [LARGE SCALE GENOMIC DNA]</scope>
    <source>
        <strain evidence="1 2">7K107</strain>
    </source>
</reference>
<dbReference type="Proteomes" id="UP000248544">
    <property type="component" value="Unassembled WGS sequence"/>
</dbReference>
<name>A0A2W2H973_9ACTN</name>
<dbReference type="InterPro" id="IPR012337">
    <property type="entry name" value="RNaseH-like_sf"/>
</dbReference>
<protein>
    <submittedName>
        <fullName evidence="1">Uncharacterized protein</fullName>
    </submittedName>
</protein>
<dbReference type="RefSeq" id="WP_146607442.1">
    <property type="nucleotide sequence ID" value="NZ_POUA01000100.1"/>
</dbReference>
<evidence type="ECO:0000313" key="1">
    <source>
        <dbReference type="EMBL" id="PZG45978.1"/>
    </source>
</evidence>
<gene>
    <name evidence="1" type="ORF">C1I98_14860</name>
</gene>
<dbReference type="EMBL" id="POUA01000100">
    <property type="protein sequence ID" value="PZG45978.1"/>
    <property type="molecule type" value="Genomic_DNA"/>
</dbReference>
<sequence>MIDTLRLARVIHLGKQRLSLTDLLSRHGLTQQVNVLVPGQQPHRALWDTAGAALLLPDMIRQLPGEGTLSFSALKKIAGLPVDDERNAIEQQLPLEF</sequence>